<keyword evidence="2" id="KW-1185">Reference proteome</keyword>
<sequence>MREILVTTLKAIKDGRSDDPVALLRNGPSLFIQGEISRILVSAEVPLLTLQALLDHRWNINEPQSFVTPPLLVDIVENETAAAQYAPPQIVELIFERGGIGDRGEPINFAIRRKLGDLSVIPSLRLLLSNGAPPDLILYERYPKLKDLTMSYTTPSASCCAKCREDEAQLLLQHGADP</sequence>
<dbReference type="Proteomes" id="UP000799441">
    <property type="component" value="Unassembled WGS sequence"/>
</dbReference>
<reference evidence="1" key="1">
    <citation type="journal article" date="2020" name="Stud. Mycol.">
        <title>101 Dothideomycetes genomes: a test case for predicting lifestyles and emergence of pathogens.</title>
        <authorList>
            <person name="Haridas S."/>
            <person name="Albert R."/>
            <person name="Binder M."/>
            <person name="Bloem J."/>
            <person name="Labutti K."/>
            <person name="Salamov A."/>
            <person name="Andreopoulos B."/>
            <person name="Baker S."/>
            <person name="Barry K."/>
            <person name="Bills G."/>
            <person name="Bluhm B."/>
            <person name="Cannon C."/>
            <person name="Castanera R."/>
            <person name="Culley D."/>
            <person name="Daum C."/>
            <person name="Ezra D."/>
            <person name="Gonzalez J."/>
            <person name="Henrissat B."/>
            <person name="Kuo A."/>
            <person name="Liang C."/>
            <person name="Lipzen A."/>
            <person name="Lutzoni F."/>
            <person name="Magnuson J."/>
            <person name="Mondo S."/>
            <person name="Nolan M."/>
            <person name="Ohm R."/>
            <person name="Pangilinan J."/>
            <person name="Park H.-J."/>
            <person name="Ramirez L."/>
            <person name="Alfaro M."/>
            <person name="Sun H."/>
            <person name="Tritt A."/>
            <person name="Yoshinaga Y."/>
            <person name="Zwiers L.-H."/>
            <person name="Turgeon B."/>
            <person name="Goodwin S."/>
            <person name="Spatafora J."/>
            <person name="Crous P."/>
            <person name="Grigoriev I."/>
        </authorList>
    </citation>
    <scope>NUCLEOTIDE SEQUENCE</scope>
    <source>
        <strain evidence="1">CBS 116435</strain>
    </source>
</reference>
<dbReference type="Gene3D" id="1.25.40.20">
    <property type="entry name" value="Ankyrin repeat-containing domain"/>
    <property type="match status" value="1"/>
</dbReference>
<proteinExistence type="predicted"/>
<evidence type="ECO:0000313" key="2">
    <source>
        <dbReference type="Proteomes" id="UP000799441"/>
    </source>
</evidence>
<protein>
    <submittedName>
        <fullName evidence="1">Uncharacterized protein</fullName>
    </submittedName>
</protein>
<dbReference type="InterPro" id="IPR036770">
    <property type="entry name" value="Ankyrin_rpt-contain_sf"/>
</dbReference>
<organism evidence="1 2">
    <name type="scientific">Polychaeton citri CBS 116435</name>
    <dbReference type="NCBI Taxonomy" id="1314669"/>
    <lineage>
        <taxon>Eukaryota</taxon>
        <taxon>Fungi</taxon>
        <taxon>Dikarya</taxon>
        <taxon>Ascomycota</taxon>
        <taxon>Pezizomycotina</taxon>
        <taxon>Dothideomycetes</taxon>
        <taxon>Dothideomycetidae</taxon>
        <taxon>Capnodiales</taxon>
        <taxon>Capnodiaceae</taxon>
        <taxon>Polychaeton</taxon>
    </lineage>
</organism>
<evidence type="ECO:0000313" key="1">
    <source>
        <dbReference type="EMBL" id="KAF2718124.1"/>
    </source>
</evidence>
<dbReference type="AlphaFoldDB" id="A0A9P4UL44"/>
<name>A0A9P4UL44_9PEZI</name>
<comment type="caution">
    <text evidence="1">The sequence shown here is derived from an EMBL/GenBank/DDBJ whole genome shotgun (WGS) entry which is preliminary data.</text>
</comment>
<gene>
    <name evidence="1" type="ORF">K431DRAFT_306354</name>
</gene>
<accession>A0A9P4UL44</accession>
<dbReference type="OrthoDB" id="1722345at2759"/>
<dbReference type="EMBL" id="MU003830">
    <property type="protein sequence ID" value="KAF2718124.1"/>
    <property type="molecule type" value="Genomic_DNA"/>
</dbReference>